<keyword evidence="1" id="KW-0235">DNA replication</keyword>
<dbReference type="SMART" id="SM00382">
    <property type="entry name" value="AAA"/>
    <property type="match status" value="1"/>
</dbReference>
<comment type="caution">
    <text evidence="5">The sequence shown here is derived from an EMBL/GenBank/DDBJ whole genome shotgun (WGS) entry which is preliminary data.</text>
</comment>
<dbReference type="InterPro" id="IPR003593">
    <property type="entry name" value="AAA+_ATPase"/>
</dbReference>
<name>A0ABT6XA63_9BURK</name>
<dbReference type="Gene3D" id="3.40.50.300">
    <property type="entry name" value="P-loop containing nucleotide triphosphate hydrolases"/>
    <property type="match status" value="1"/>
</dbReference>
<evidence type="ECO:0000313" key="6">
    <source>
        <dbReference type="Proteomes" id="UP001431902"/>
    </source>
</evidence>
<dbReference type="InterPro" id="IPR027417">
    <property type="entry name" value="P-loop_NTPase"/>
</dbReference>
<reference evidence="5" key="1">
    <citation type="submission" date="2023-05" db="EMBL/GenBank/DDBJ databases">
        <title>Limnohabitans sp. strain HM2-2 Genome sequencing and assembly.</title>
        <authorList>
            <person name="Jung Y."/>
        </authorList>
    </citation>
    <scope>NUCLEOTIDE SEQUENCE</scope>
    <source>
        <strain evidence="5">HM2-2</strain>
    </source>
</reference>
<dbReference type="SUPFAM" id="SSF52540">
    <property type="entry name" value="P-loop containing nucleoside triphosphate hydrolases"/>
    <property type="match status" value="1"/>
</dbReference>
<gene>
    <name evidence="5" type="ORF">QLQ16_14355</name>
</gene>
<dbReference type="InterPro" id="IPR050238">
    <property type="entry name" value="DNA_Rep/Repair_Clamp_Loader"/>
</dbReference>
<dbReference type="CDD" id="cd00009">
    <property type="entry name" value="AAA"/>
    <property type="match status" value="1"/>
</dbReference>
<keyword evidence="6" id="KW-1185">Reference proteome</keyword>
<evidence type="ECO:0000313" key="5">
    <source>
        <dbReference type="EMBL" id="MDI9235018.1"/>
    </source>
</evidence>
<dbReference type="Pfam" id="PF00004">
    <property type="entry name" value="AAA"/>
    <property type="match status" value="1"/>
</dbReference>
<dbReference type="EMBL" id="JASGBH010000012">
    <property type="protein sequence ID" value="MDI9235018.1"/>
    <property type="molecule type" value="Genomic_DNA"/>
</dbReference>
<proteinExistence type="predicted"/>
<dbReference type="PANTHER" id="PTHR11669">
    <property type="entry name" value="REPLICATION FACTOR C / DNA POLYMERASE III GAMMA-TAU SUBUNIT"/>
    <property type="match status" value="1"/>
</dbReference>
<evidence type="ECO:0000256" key="1">
    <source>
        <dbReference type="ARBA" id="ARBA00022705"/>
    </source>
</evidence>
<dbReference type="Proteomes" id="UP001431902">
    <property type="component" value="Unassembled WGS sequence"/>
</dbReference>
<keyword evidence="3" id="KW-0067">ATP-binding</keyword>
<evidence type="ECO:0000256" key="2">
    <source>
        <dbReference type="ARBA" id="ARBA00022741"/>
    </source>
</evidence>
<organism evidence="5 6">
    <name type="scientific">Limnohabitans lacus</name>
    <dbReference type="NCBI Taxonomy" id="3045173"/>
    <lineage>
        <taxon>Bacteria</taxon>
        <taxon>Pseudomonadati</taxon>
        <taxon>Pseudomonadota</taxon>
        <taxon>Betaproteobacteria</taxon>
        <taxon>Burkholderiales</taxon>
        <taxon>Comamonadaceae</taxon>
        <taxon>Limnohabitans</taxon>
    </lineage>
</organism>
<protein>
    <submittedName>
        <fullName evidence="5">AAA family ATPase</fullName>
    </submittedName>
</protein>
<dbReference type="InterPro" id="IPR003959">
    <property type="entry name" value="ATPase_AAA_core"/>
</dbReference>
<evidence type="ECO:0000259" key="4">
    <source>
        <dbReference type="SMART" id="SM00382"/>
    </source>
</evidence>
<sequence length="232" mass="25269">MWNPKDFEATYSPKSVDDIVFPNEISKTLIGELVTGTRPFPIPEGKCGILLYGIPGTGKSALAKLLPDAMEFHRNGGNAQQDTLYLRVQQGNNGVKLLEKIDSNARQYTISASHHYYVLDEVDNLNDQAMKMLKSVMNVPGCVFILTTNNFSDIEVGVRSRCHCIPFNSAPPEGWLPLAKRILSDAGISGISDKQLLAVIETGNGSARDILNAIVGIVLSVHQQRSSQTGVT</sequence>
<accession>A0ABT6XA63</accession>
<dbReference type="RefSeq" id="WP_283225362.1">
    <property type="nucleotide sequence ID" value="NZ_JASGBH010000012.1"/>
</dbReference>
<feature type="domain" description="AAA+ ATPase" evidence="4">
    <location>
        <begin position="45"/>
        <end position="170"/>
    </location>
</feature>
<evidence type="ECO:0000256" key="3">
    <source>
        <dbReference type="ARBA" id="ARBA00022840"/>
    </source>
</evidence>
<keyword evidence="2" id="KW-0547">Nucleotide-binding</keyword>
<dbReference type="PANTHER" id="PTHR11669:SF20">
    <property type="entry name" value="REPLICATION FACTOR C SUBUNIT 4"/>
    <property type="match status" value="1"/>
</dbReference>